<dbReference type="OrthoDB" id="9804286at2"/>
<gene>
    <name evidence="1" type="ORF">RTCCBAU85039_6486</name>
    <name evidence="2" type="ORF">SAMN05216228_106211</name>
</gene>
<evidence type="ECO:0000313" key="4">
    <source>
        <dbReference type="Proteomes" id="UP000198939"/>
    </source>
</evidence>
<dbReference type="Gene3D" id="3.40.50.720">
    <property type="entry name" value="NAD(P)-binding Rossmann-like Domain"/>
    <property type="match status" value="1"/>
</dbReference>
<dbReference type="SUPFAM" id="SSF69572">
    <property type="entry name" value="Activating enzymes of the ubiquitin-like proteins"/>
    <property type="match status" value="1"/>
</dbReference>
<organism evidence="1 3">
    <name type="scientific">Rhizobium tibeticum</name>
    <dbReference type="NCBI Taxonomy" id="501024"/>
    <lineage>
        <taxon>Bacteria</taxon>
        <taxon>Pseudomonadati</taxon>
        <taxon>Pseudomonadota</taxon>
        <taxon>Alphaproteobacteria</taxon>
        <taxon>Hyphomicrobiales</taxon>
        <taxon>Rhizobiaceae</taxon>
        <taxon>Rhizobium/Agrobacterium group</taxon>
        <taxon>Rhizobium</taxon>
    </lineage>
</organism>
<dbReference type="InterPro" id="IPR035985">
    <property type="entry name" value="Ubiquitin-activating_enz"/>
</dbReference>
<dbReference type="STRING" id="501024.RTCCBAU85039_6486"/>
<dbReference type="Proteomes" id="UP000198939">
    <property type="component" value="Unassembled WGS sequence"/>
</dbReference>
<name>A0A1H8WDN8_9HYPH</name>
<proteinExistence type="predicted"/>
<sequence length="354" mass="39662">MTLLRLSPRNWTIPIDDGFLIGHRATILRKVRGGRELAILLDELKKHLDDGPQTEKQLKTDLQASYPPAYVEEALHHFLNLGVVVYTDENAVSDTRSKRDERVSSPTRQYLFNVFDETEQAFEKLKACDVALVGQGRLAEKVLSGLIDLSLRSISWAVNKEATSSGENGPDFAGFEYSPYSDDEDLKRRLGTADFVIAVADDPIERLRLFPKVNAISLSGGQQPWLCGYMDGHQAFIGPLFVPGETGCYRCLELREEQHLPYPEEFASFKQSLAHNKIFCAPDAPSSTLQVASGFITAEAQKAIARVGHPATFQTLVVIDLNHLETERHRLLRVPFCDTCGTHLNQPFCKTWDM</sequence>
<dbReference type="GO" id="GO:0008641">
    <property type="term" value="F:ubiquitin-like modifier activating enzyme activity"/>
    <property type="evidence" value="ECO:0007669"/>
    <property type="project" value="InterPro"/>
</dbReference>
<keyword evidence="4" id="KW-1185">Reference proteome</keyword>
<dbReference type="NCBIfam" id="TIGR03882">
    <property type="entry name" value="cyclo_dehyd_2"/>
    <property type="match status" value="1"/>
</dbReference>
<evidence type="ECO:0000313" key="2">
    <source>
        <dbReference type="EMBL" id="SEP25770.1"/>
    </source>
</evidence>
<dbReference type="Proteomes" id="UP000183063">
    <property type="component" value="Unassembled WGS sequence"/>
</dbReference>
<dbReference type="InterPro" id="IPR022291">
    <property type="entry name" value="Bacteriocin_synth_cyclodeHase"/>
</dbReference>
<dbReference type="EMBL" id="FNXB01000076">
    <property type="protein sequence ID" value="SEI20847.1"/>
    <property type="molecule type" value="Genomic_DNA"/>
</dbReference>
<reference evidence="3" key="2">
    <citation type="submission" date="2016-10" db="EMBL/GenBank/DDBJ databases">
        <authorList>
            <person name="Wibberg D."/>
        </authorList>
    </citation>
    <scope>NUCLEOTIDE SEQUENCE [LARGE SCALE GENOMIC DNA]</scope>
</reference>
<dbReference type="EMBL" id="FOCV01000062">
    <property type="protein sequence ID" value="SEP25770.1"/>
    <property type="molecule type" value="Genomic_DNA"/>
</dbReference>
<evidence type="ECO:0000313" key="3">
    <source>
        <dbReference type="Proteomes" id="UP000183063"/>
    </source>
</evidence>
<reference evidence="2 4" key="1">
    <citation type="submission" date="2016-10" db="EMBL/GenBank/DDBJ databases">
        <authorList>
            <person name="Varghese N."/>
            <person name="Submissions S."/>
        </authorList>
    </citation>
    <scope>NUCLEOTIDE SEQUENCE [LARGE SCALE GENOMIC DNA]</scope>
    <source>
        <strain evidence="2 4">CGMCC 1.7071</strain>
    </source>
</reference>
<dbReference type="RefSeq" id="WP_083540047.1">
    <property type="nucleotide sequence ID" value="NZ_FNXB01000076.1"/>
</dbReference>
<evidence type="ECO:0000313" key="1">
    <source>
        <dbReference type="EMBL" id="SEI20847.1"/>
    </source>
</evidence>
<reference evidence="1" key="3">
    <citation type="submission" date="2016-10" db="EMBL/GenBank/DDBJ databases">
        <authorList>
            <person name="de Groot N.N."/>
        </authorList>
    </citation>
    <scope>NUCLEOTIDE SEQUENCE [LARGE SCALE GENOMIC DNA]</scope>
    <source>
        <strain evidence="1">CCBAU85039</strain>
    </source>
</reference>
<dbReference type="AlphaFoldDB" id="A0A1H8WDN8"/>
<accession>A0A1H8WDN8</accession>
<protein>
    <submittedName>
        <fullName evidence="1">Bacteriocin biosynthesis cyclodehydratase domain protein</fullName>
    </submittedName>
    <submittedName>
        <fullName evidence="2">Bacteriocin biosynthesis cyclodehydratase domain-containing protein</fullName>
    </submittedName>
</protein>